<evidence type="ECO:0000256" key="3">
    <source>
        <dbReference type="SAM" id="SignalP"/>
    </source>
</evidence>
<dbReference type="SUPFAM" id="SSF158791">
    <property type="entry name" value="MgtE N-terminal domain-like"/>
    <property type="match status" value="1"/>
</dbReference>
<name>A0A7Y0E374_9PROT</name>
<evidence type="ECO:0000256" key="2">
    <source>
        <dbReference type="SAM" id="MobiDB-lite"/>
    </source>
</evidence>
<accession>A0A7Y0E374</accession>
<organism evidence="5 6">
    <name type="scientific">Pacificispira spongiicola</name>
    <dbReference type="NCBI Taxonomy" id="2729598"/>
    <lineage>
        <taxon>Bacteria</taxon>
        <taxon>Pseudomonadati</taxon>
        <taxon>Pseudomonadota</taxon>
        <taxon>Alphaproteobacteria</taxon>
        <taxon>Rhodospirillales</taxon>
        <taxon>Rhodospirillaceae</taxon>
        <taxon>Pacificispira</taxon>
    </lineage>
</organism>
<reference evidence="5 6" key="1">
    <citation type="submission" date="2020-04" db="EMBL/GenBank/DDBJ databases">
        <title>Rhodospirillaceae bacterium KN72 isolated from deep sea.</title>
        <authorList>
            <person name="Zhang D.-C."/>
        </authorList>
    </citation>
    <scope>NUCLEOTIDE SEQUENCE [LARGE SCALE GENOMIC DNA]</scope>
    <source>
        <strain evidence="5 6">KN72</strain>
    </source>
</reference>
<keyword evidence="6" id="KW-1185">Reference proteome</keyword>
<sequence>MRVRLIPMAIFLAAVGLSFRAGSVFEDFFDGNGRSTVKTGTAVAQDAEAVPPVPGDTGEMTPLELDDSDVPIIDGSNDMHPEEIRLANSLAKRREALDQREKELEQREAMLSVVETRIAETQRNLESIRQEIENLVARYEQKEDEESERLQRVFAAMKPKKAAAIFNTMELDTILSVIRGMSDRKLAPILEAMDADKAVIVTQEIDARQALPEFRQ</sequence>
<evidence type="ECO:0000259" key="4">
    <source>
        <dbReference type="Pfam" id="PF03448"/>
    </source>
</evidence>
<feature type="chain" id="PRO_5030569535" description="Magnesium transporter MgtE intracellular domain-containing protein" evidence="3">
    <location>
        <begin position="21"/>
        <end position="216"/>
    </location>
</feature>
<feature type="coiled-coil region" evidence="1">
    <location>
        <begin position="87"/>
        <end position="149"/>
    </location>
</feature>
<dbReference type="InterPro" id="IPR038076">
    <property type="entry name" value="MgtE_N_sf"/>
</dbReference>
<feature type="signal peptide" evidence="3">
    <location>
        <begin position="1"/>
        <end position="20"/>
    </location>
</feature>
<comment type="caution">
    <text evidence="5">The sequence shown here is derived from an EMBL/GenBank/DDBJ whole genome shotgun (WGS) entry which is preliminary data.</text>
</comment>
<evidence type="ECO:0000256" key="1">
    <source>
        <dbReference type="SAM" id="Coils"/>
    </source>
</evidence>
<dbReference type="Proteomes" id="UP000539372">
    <property type="component" value="Unassembled WGS sequence"/>
</dbReference>
<keyword evidence="3" id="KW-0732">Signal</keyword>
<dbReference type="Pfam" id="PF03448">
    <property type="entry name" value="MgtE_N"/>
    <property type="match status" value="1"/>
</dbReference>
<dbReference type="AlphaFoldDB" id="A0A7Y0E374"/>
<keyword evidence="1" id="KW-0175">Coiled coil</keyword>
<dbReference type="EMBL" id="JABBNT010000005">
    <property type="protein sequence ID" value="NMM46308.1"/>
    <property type="molecule type" value="Genomic_DNA"/>
</dbReference>
<gene>
    <name evidence="5" type="ORF">HH303_17590</name>
</gene>
<feature type="domain" description="Magnesium transporter MgtE intracellular" evidence="4">
    <location>
        <begin position="146"/>
        <end position="209"/>
    </location>
</feature>
<protein>
    <recommendedName>
        <fullName evidence="4">Magnesium transporter MgtE intracellular domain-containing protein</fullName>
    </recommendedName>
</protein>
<feature type="region of interest" description="Disordered" evidence="2">
    <location>
        <begin position="48"/>
        <end position="67"/>
    </location>
</feature>
<proteinExistence type="predicted"/>
<dbReference type="Gene3D" id="1.25.60.10">
    <property type="entry name" value="MgtE N-terminal domain-like"/>
    <property type="match status" value="1"/>
</dbReference>
<evidence type="ECO:0000313" key="6">
    <source>
        <dbReference type="Proteomes" id="UP000539372"/>
    </source>
</evidence>
<evidence type="ECO:0000313" key="5">
    <source>
        <dbReference type="EMBL" id="NMM46308.1"/>
    </source>
</evidence>
<dbReference type="InterPro" id="IPR006668">
    <property type="entry name" value="Mg_transptr_MgtE_intracell_dom"/>
</dbReference>
<dbReference type="RefSeq" id="WP_169626670.1">
    <property type="nucleotide sequence ID" value="NZ_JABBNT010000005.1"/>
</dbReference>